<dbReference type="EMBL" id="CP136051">
    <property type="protein sequence ID" value="WOK07856.1"/>
    <property type="molecule type" value="Genomic_DNA"/>
</dbReference>
<evidence type="ECO:0000259" key="1">
    <source>
        <dbReference type="PROSITE" id="PS50213"/>
    </source>
</evidence>
<dbReference type="Pfam" id="PF02469">
    <property type="entry name" value="Fasciclin"/>
    <property type="match status" value="1"/>
</dbReference>
<keyword evidence="3" id="KW-1185">Reference proteome</keyword>
<accession>A0ABZ0ITC1</accession>
<dbReference type="SUPFAM" id="SSF82153">
    <property type="entry name" value="FAS1 domain"/>
    <property type="match status" value="1"/>
</dbReference>
<dbReference type="InterPro" id="IPR000782">
    <property type="entry name" value="FAS1_domain"/>
</dbReference>
<dbReference type="Gene3D" id="2.30.180.10">
    <property type="entry name" value="FAS1 domain"/>
    <property type="match status" value="1"/>
</dbReference>
<gene>
    <name evidence="2" type="ORF">RT717_04345</name>
</gene>
<name>A0ABZ0ITC1_9BACT</name>
<organism evidence="2 3">
    <name type="scientific">Imperialibacter roseus</name>
    <dbReference type="NCBI Taxonomy" id="1324217"/>
    <lineage>
        <taxon>Bacteria</taxon>
        <taxon>Pseudomonadati</taxon>
        <taxon>Bacteroidota</taxon>
        <taxon>Cytophagia</taxon>
        <taxon>Cytophagales</taxon>
        <taxon>Flammeovirgaceae</taxon>
        <taxon>Imperialibacter</taxon>
    </lineage>
</organism>
<evidence type="ECO:0000313" key="2">
    <source>
        <dbReference type="EMBL" id="WOK07856.1"/>
    </source>
</evidence>
<dbReference type="InterPro" id="IPR050904">
    <property type="entry name" value="Adhesion/Biosynth-related"/>
</dbReference>
<feature type="domain" description="FAS1" evidence="1">
    <location>
        <begin position="32"/>
        <end position="167"/>
    </location>
</feature>
<dbReference type="Proteomes" id="UP001302349">
    <property type="component" value="Chromosome"/>
</dbReference>
<dbReference type="RefSeq" id="WP_317490505.1">
    <property type="nucleotide sequence ID" value="NZ_CP136051.1"/>
</dbReference>
<protein>
    <submittedName>
        <fullName evidence="2">Fasciclin domain-containing protein</fullName>
    </submittedName>
</protein>
<evidence type="ECO:0000313" key="3">
    <source>
        <dbReference type="Proteomes" id="UP001302349"/>
    </source>
</evidence>
<dbReference type="SMART" id="SM00554">
    <property type="entry name" value="FAS1"/>
    <property type="match status" value="1"/>
</dbReference>
<proteinExistence type="predicted"/>
<reference evidence="2 3" key="1">
    <citation type="journal article" date="2023" name="Microbiol. Resour. Announc.">
        <title>Complete Genome Sequence of Imperialibacter roseus strain P4T.</title>
        <authorList>
            <person name="Tizabi D.R."/>
            <person name="Bachvaroff T."/>
            <person name="Hill R.T."/>
        </authorList>
    </citation>
    <scope>NUCLEOTIDE SEQUENCE [LARGE SCALE GENOMIC DNA]</scope>
    <source>
        <strain evidence="2 3">P4T</strain>
    </source>
</reference>
<dbReference type="InterPro" id="IPR036378">
    <property type="entry name" value="FAS1_dom_sf"/>
</dbReference>
<sequence length="196" mass="21437">MNRLVKIVLIFLIGVVLLFQSACRDKESPKETGNLWQAIEEAKELSIFENAIIVAGLQPLFEEQGPYTVFAPTNEAMLIFFEEFGFTEGLANLSPQDLQIVVLYHVVDDRLFLKNFDEELGYPTLFNGFEAFIARLNSDVSINGVSNVIVGDFEASNGVLHIVDHTFFIKASDGSIGIPGADGGGVGGNNPNRRGP</sequence>
<dbReference type="PROSITE" id="PS50213">
    <property type="entry name" value="FAS1"/>
    <property type="match status" value="1"/>
</dbReference>
<dbReference type="PANTHER" id="PTHR10900">
    <property type="entry name" value="PERIOSTIN-RELATED"/>
    <property type="match status" value="1"/>
</dbReference>